<proteinExistence type="predicted"/>
<dbReference type="GeneID" id="127748894"/>
<dbReference type="Proteomes" id="UP000504606">
    <property type="component" value="Unplaced"/>
</dbReference>
<keyword evidence="2" id="KW-0963">Cytoplasm</keyword>
<gene>
    <name evidence="5" type="primary">LOC127748894</name>
</gene>
<evidence type="ECO:0000256" key="2">
    <source>
        <dbReference type="ARBA" id="ARBA00022490"/>
    </source>
</evidence>
<comment type="subcellular location">
    <subcellularLocation>
        <location evidence="1">Cytoplasm</location>
    </subcellularLocation>
</comment>
<dbReference type="GO" id="GO:0005929">
    <property type="term" value="C:cilium"/>
    <property type="evidence" value="ECO:0007669"/>
    <property type="project" value="UniProtKB-ARBA"/>
</dbReference>
<accession>A0A9C6WLG0</accession>
<feature type="coiled-coil region" evidence="3">
    <location>
        <begin position="12"/>
        <end position="46"/>
    </location>
</feature>
<reference evidence="5" key="1">
    <citation type="submission" date="2025-08" db="UniProtKB">
        <authorList>
            <consortium name="RefSeq"/>
        </authorList>
    </citation>
    <scope>IDENTIFICATION</scope>
    <source>
        <tissue evidence="5">Whole organism</tissue>
    </source>
</reference>
<protein>
    <submittedName>
        <fullName evidence="5">Tektin-4-like</fullName>
    </submittedName>
</protein>
<organism evidence="4 5">
    <name type="scientific">Frankliniella occidentalis</name>
    <name type="common">Western flower thrips</name>
    <name type="synonym">Euthrips occidentalis</name>
    <dbReference type="NCBI Taxonomy" id="133901"/>
    <lineage>
        <taxon>Eukaryota</taxon>
        <taxon>Metazoa</taxon>
        <taxon>Ecdysozoa</taxon>
        <taxon>Arthropoda</taxon>
        <taxon>Hexapoda</taxon>
        <taxon>Insecta</taxon>
        <taxon>Pterygota</taxon>
        <taxon>Neoptera</taxon>
        <taxon>Paraneoptera</taxon>
        <taxon>Thysanoptera</taxon>
        <taxon>Terebrantia</taxon>
        <taxon>Thripoidea</taxon>
        <taxon>Thripidae</taxon>
        <taxon>Frankliniella</taxon>
    </lineage>
</organism>
<dbReference type="GO" id="GO:0005737">
    <property type="term" value="C:cytoplasm"/>
    <property type="evidence" value="ECO:0007669"/>
    <property type="project" value="UniProtKB-SubCell"/>
</dbReference>
<keyword evidence="3" id="KW-0175">Coiled coil</keyword>
<evidence type="ECO:0000313" key="5">
    <source>
        <dbReference type="RefSeq" id="XP_052120302.1"/>
    </source>
</evidence>
<keyword evidence="4" id="KW-1185">Reference proteome</keyword>
<dbReference type="InterPro" id="IPR048256">
    <property type="entry name" value="Tektin-like"/>
</dbReference>
<evidence type="ECO:0000313" key="4">
    <source>
        <dbReference type="Proteomes" id="UP000504606"/>
    </source>
</evidence>
<evidence type="ECO:0000256" key="3">
    <source>
        <dbReference type="SAM" id="Coils"/>
    </source>
</evidence>
<name>A0A9C6WLG0_FRAOC</name>
<dbReference type="AlphaFoldDB" id="A0A9C6WLG0"/>
<dbReference type="OrthoDB" id="5788000at2759"/>
<sequence>MNFKYCSLVDEVKSISEQCSALLGQLKQAENTLQSLVDTRGHLEKDIVSKRKNLHLDRDRIQVIRQHYPPAAALTGLH</sequence>
<dbReference type="KEGG" id="foc:127748894"/>
<dbReference type="RefSeq" id="XP_052120302.1">
    <property type="nucleotide sequence ID" value="XM_052264342.1"/>
</dbReference>
<dbReference type="Pfam" id="PF03148">
    <property type="entry name" value="Tektin"/>
    <property type="match status" value="1"/>
</dbReference>
<evidence type="ECO:0000256" key="1">
    <source>
        <dbReference type="ARBA" id="ARBA00004496"/>
    </source>
</evidence>